<feature type="non-terminal residue" evidence="1">
    <location>
        <position position="401"/>
    </location>
</feature>
<dbReference type="Proteomes" id="UP000789920">
    <property type="component" value="Unassembled WGS sequence"/>
</dbReference>
<protein>
    <submittedName>
        <fullName evidence="1">13617_t:CDS:1</fullName>
    </submittedName>
</protein>
<organism evidence="1 2">
    <name type="scientific">Racocetra persica</name>
    <dbReference type="NCBI Taxonomy" id="160502"/>
    <lineage>
        <taxon>Eukaryota</taxon>
        <taxon>Fungi</taxon>
        <taxon>Fungi incertae sedis</taxon>
        <taxon>Mucoromycota</taxon>
        <taxon>Glomeromycotina</taxon>
        <taxon>Glomeromycetes</taxon>
        <taxon>Diversisporales</taxon>
        <taxon>Gigasporaceae</taxon>
        <taxon>Racocetra</taxon>
    </lineage>
</organism>
<evidence type="ECO:0000313" key="2">
    <source>
        <dbReference type="Proteomes" id="UP000789920"/>
    </source>
</evidence>
<proteinExistence type="predicted"/>
<name>A0ACA9MHD0_9GLOM</name>
<sequence>MSSNPFSETIPFRPGNPTQLLNFTCLDDDYDEGLILLEELALRIFKKIEEPIAVITVVGSYRRGKSYFANTLLGRHDGFKLGSSVNGCTKVQTSMSKTKECTRCNCTKPYSDFISKKNEIRARCKSCCDNTSQSRKRKRQEMNDQIIEKENTFDLANITDYIYDILLEHTNLNEDFEGQIKFQLKFNINLDSIYEEDPVSVIEKDRHLHIASLIINAISSGDGYTYVYQSKYESTKQDFVVLTYWCNARNELCRFHKKVEDTSKHRSTEAHIKRYDCKGAITIKIYFKNNTASINISHEFLHPRSEKFNVTKEIKDFINSHIQQSVPDIYQLIKDQHINGFEFLTIQQVYYWWSTVARMEYRSSDNEVISTKAYLQEQKQEILFFNDCAFAFITAFFNILP</sequence>
<dbReference type="EMBL" id="CAJVQC010008224">
    <property type="protein sequence ID" value="CAG8589777.1"/>
    <property type="molecule type" value="Genomic_DNA"/>
</dbReference>
<evidence type="ECO:0000313" key="1">
    <source>
        <dbReference type="EMBL" id="CAG8589777.1"/>
    </source>
</evidence>
<reference evidence="1" key="1">
    <citation type="submission" date="2021-06" db="EMBL/GenBank/DDBJ databases">
        <authorList>
            <person name="Kallberg Y."/>
            <person name="Tangrot J."/>
            <person name="Rosling A."/>
        </authorList>
    </citation>
    <scope>NUCLEOTIDE SEQUENCE</scope>
    <source>
        <strain evidence="1">MA461A</strain>
    </source>
</reference>
<keyword evidence="2" id="KW-1185">Reference proteome</keyword>
<comment type="caution">
    <text evidence="1">The sequence shown here is derived from an EMBL/GenBank/DDBJ whole genome shotgun (WGS) entry which is preliminary data.</text>
</comment>
<accession>A0ACA9MHD0</accession>
<gene>
    <name evidence="1" type="ORF">RPERSI_LOCUS5489</name>
</gene>